<feature type="transmembrane region" description="Helical" evidence="1">
    <location>
        <begin position="2247"/>
        <end position="2272"/>
    </location>
</feature>
<dbReference type="Pfam" id="PF19432">
    <property type="entry name" value="RME-8_N"/>
    <property type="match status" value="1"/>
</dbReference>
<dbReference type="InterPro" id="IPR045802">
    <property type="entry name" value="GRV2/DNAJC13_N"/>
</dbReference>
<protein>
    <submittedName>
        <fullName evidence="3">DnaJ domain</fullName>
    </submittedName>
</protein>
<dbReference type="InterPro" id="IPR018713">
    <property type="entry name" value="MPAB/Lcp_cat_dom"/>
</dbReference>
<dbReference type="Pfam" id="PF09995">
    <property type="entry name" value="MPAB_Lcp_cat"/>
    <property type="match status" value="1"/>
</dbReference>
<name>A0ABN7AEJ8_9HEMI</name>
<dbReference type="PROSITE" id="PS50076">
    <property type="entry name" value="DNAJ_2"/>
    <property type="match status" value="1"/>
</dbReference>
<keyword evidence="1" id="KW-1133">Transmembrane helix</keyword>
<dbReference type="SMART" id="SM00271">
    <property type="entry name" value="DnaJ"/>
    <property type="match status" value="1"/>
</dbReference>
<dbReference type="Pfam" id="PF14237">
    <property type="entry name" value="GYF_2"/>
    <property type="match status" value="1"/>
</dbReference>
<gene>
    <name evidence="3" type="ORF">NTJ_03519</name>
</gene>
<reference evidence="3 4" key="1">
    <citation type="submission" date="2023-09" db="EMBL/GenBank/DDBJ databases">
        <title>Nesidiocoris tenuis whole genome shotgun sequence.</title>
        <authorList>
            <person name="Shibata T."/>
            <person name="Shimoda M."/>
            <person name="Kobayashi T."/>
            <person name="Uehara T."/>
        </authorList>
    </citation>
    <scope>NUCLEOTIDE SEQUENCE [LARGE SCALE GENOMIC DNA]</scope>
    <source>
        <strain evidence="3 4">Japan</strain>
    </source>
</reference>
<dbReference type="Proteomes" id="UP001307889">
    <property type="component" value="Chromosome 2"/>
</dbReference>
<evidence type="ECO:0000313" key="3">
    <source>
        <dbReference type="EMBL" id="BES90711.1"/>
    </source>
</evidence>
<dbReference type="SUPFAM" id="SSF48371">
    <property type="entry name" value="ARM repeat"/>
    <property type="match status" value="2"/>
</dbReference>
<evidence type="ECO:0000259" key="2">
    <source>
        <dbReference type="PROSITE" id="PS50076"/>
    </source>
</evidence>
<keyword evidence="1" id="KW-0472">Membrane</keyword>
<evidence type="ECO:0000313" key="4">
    <source>
        <dbReference type="Proteomes" id="UP001307889"/>
    </source>
</evidence>
<dbReference type="SMART" id="SM00185">
    <property type="entry name" value="ARM"/>
    <property type="match status" value="4"/>
</dbReference>
<dbReference type="InterPro" id="IPR025640">
    <property type="entry name" value="GYF_2"/>
</dbReference>
<sequence>MMALPDNEDQVCFLVTKHHTWKGRYKRVFSFGTCGVTTYNPDNLEVTNRWPYCDIASIRRAPDRSGKFTISVRKDKNKKIESMSFSTEHRAELLTVASRYSHAFMDAANDFQRFEAQKQHWSGILLPTLLDVSNTSLNQVDVATRDVLALYSYKDIDAIYDLTDVPGGFIVAMKNTGRMHLFVTPKKDEIKRKLEENAQLYLAVDIKTQNKPVTLEYFQTNRLGLYSSDEHTTSMVEFSVLKENTMRHQDPPPRLFCISQSCIIERDPESYHIVTCRPLSSVMSLVRDEQNPQEFKIEYIDGGARTYHGSNRDSILATIVDSVRGQGNNDVHVKMNSSKRGKRLGPYHSPLEEEVEAWHLKLLRDSIGKKYMSEAVERFNCNVPYSGLLHSVTQDGLFKDNKERPILEVLQAIVRCKDSLDFDTFSDEEIEALYQCIRRLVASKVGFQAFTQLQGLRECLGYLVVRGLNKDREALTHAAIDMLCALMHPMHEDYDLKQEQHNKSSLLGNEKFLNNLLDKWSSYALSGTGALVVCAVLDFLTFALCHPYSETTEGRNFDALLELMAKRGRSLFKHFQHPCLTIVKGASLIMRAIIEEGETEVAAHMQELALSESALIRHFLIALFTLKIDKPKLGQCRISRHLISLWLVNNENGSLLLQKLLPGGLLAFLESTEKAPVDDMETNVRDNLKLAQDHASKNQRNAQVIALEKQLKILEKHLETTLVHWGARIGIEKRQDKFKLAPVTLRKSRQRVKSSQNWALFYHKFNQDHFLPNLIWNHKTRDELKTALMKEIKSFDANREIASNSVIAWNYEEFEVNYPSLKDQLCIDGYYIKILLDGKEAPESLVKTSATFFNNLYHRFLLPTTSEMKCMCLQALALVYYKYHEVIGYFADTKYIVSMLERTIDRTERDRLLMFLHALTFNKENVKDIVTNSNGIEVLVDLMTLAHLHTSRATLPTQSNVIEFGNHTDREKETEWHYCTSSDAKKTTDNKISYAELKKLFAEGRIQKDTRVWAQGMHSWKPLLSVTQLKWSLVARGSAVLNESDLATLILNILINMISYYPARNKEGAIIWPMSRIKQVLSNDNCLHHIVQLLLTFDPVIVEKVATLLYKIVEDNVFMSKLYTTGVFYFILMYNGSNVLPIARFLKLTHSKQAFHADESYGSELMQRSILGQLIPEAMIYYLENHGPEKFAQIFLGEYDTPEAIWNNEMRSMLIQKIAAHIADFTPRLWSNNRAQYEYIVIPVVMYPQLTNELFCNIFYLRHLCDTAKFPNWPINDPVAVLRDVLEAWAAEIKKKPPPMSVEEAYALLDLPKGHNQHDENSIRKAYYKLAQKYHPDKNSEGRLKFEAVNKAYDFLCSRSPWMDNGINTNNVVLILKTQSILFQRYSAVLQPYKYAGYKQLIKTIQLETADERLFSKQTSLLSAAVELIFHTIQCSNLNAEEFNRENGFQAAAEAFSRCVSVLSNSTKENEFVSTVCLNCVRIFTISAAFENCLQTFKTINSLVPDLLRILHFKSLVKLTCAVVECVTAFSIDPDLQVKLLKAGILWKILSYLFLYDYTLEESGIESSKDTNQQEIWNEIAKSSIKACASIAGYSNENPNNEYSLKVKQVLETLLTPYMARLISEGQPEQILKTLTSNCETPYLLWDNTTRTELIEFLESCMSNKDDHSLDSINFKFSNHASELVVGGIFIRIYNDQPTFVVQDPKKFAADILDYLRANRPTRSTKEPQLSNTVMVLTSLYNLVLNNQGAALQCIGSFPLLFSYITLEPHELIQVKALSAIALLSKNEECVNDIAVSVVIPNLLLVLYSLQAHRLLTLDCLHSLVTSSAIVKELISKGCLTYLVDIVMNSKDNEVKVRAAELLGRLMEDKVSGPRVKLLLLQLLPSAICDGFLESPLSTINILQTNQENPEVIWNEEDRDHISTVISTHCQKQHLSQKKDPDIVCQMPDVKITRRVNPNEIVVGDVYLRLYNQNPAWTLRKPVKFLSDLLDAFLKQMAKPHDKTIEAIGKALANVLSFNPGLANDIPSIGLLPRLFAAWKVPNEIVSRQAFLVLNSIFENESCVDSLNRSRTETMLPFKNAMVAHPELVSVACDCLSKLSEFKVDHLVKQAVECDLINYLLKLLGDHLPSCENQARTKALIVRTLKNMASSPFTGSTVAGILERSTIWPSFSEQNHDLFITTSVTNAYLTESCCVDDDEANTKAEKLVNQILNEGKDVPVDDTPMLLPPYYDHTLVTKGQEYFATNFFNMMVVGLTGLVSLLSVPTILRVLIDTKRSSTPPKAYKRYLDTVYHMIDWYQSDLRNPNSKGRKSAMNVRRMHRNVNANFGRISQRDLAVTQFGFVGFAFLKFKLLGLPKDGLEGIVHFWRVIGHLMGIQERFNLFRGCSKCSTIACQKIRDRILVPGLEQPPEQSIEMTEAMLKGMWPIMPVINPKTYRELVRRLCDLPPAQLPFFPQLLLNFQLFVHKILGIQFLSSILLPYFNFQLWLSLFCQKNAPFLAFIAFNDYWT</sequence>
<dbReference type="EMBL" id="AP028910">
    <property type="protein sequence ID" value="BES90711.1"/>
    <property type="molecule type" value="Genomic_DNA"/>
</dbReference>
<keyword evidence="1" id="KW-0812">Transmembrane</keyword>
<organism evidence="3 4">
    <name type="scientific">Nesidiocoris tenuis</name>
    <dbReference type="NCBI Taxonomy" id="355587"/>
    <lineage>
        <taxon>Eukaryota</taxon>
        <taxon>Metazoa</taxon>
        <taxon>Ecdysozoa</taxon>
        <taxon>Arthropoda</taxon>
        <taxon>Hexapoda</taxon>
        <taxon>Insecta</taxon>
        <taxon>Pterygota</taxon>
        <taxon>Neoptera</taxon>
        <taxon>Paraneoptera</taxon>
        <taxon>Hemiptera</taxon>
        <taxon>Heteroptera</taxon>
        <taxon>Panheteroptera</taxon>
        <taxon>Cimicomorpha</taxon>
        <taxon>Miridae</taxon>
        <taxon>Dicyphina</taxon>
        <taxon>Nesidiocoris</taxon>
    </lineage>
</organism>
<dbReference type="Gene3D" id="1.10.287.110">
    <property type="entry name" value="DnaJ domain"/>
    <property type="match status" value="1"/>
</dbReference>
<dbReference type="Pfam" id="PF00226">
    <property type="entry name" value="DnaJ"/>
    <property type="match status" value="1"/>
</dbReference>
<dbReference type="InterPro" id="IPR044978">
    <property type="entry name" value="GRV2/DNAJC13"/>
</dbReference>
<dbReference type="Gene3D" id="1.25.10.10">
    <property type="entry name" value="Leucine-rich Repeat Variant"/>
    <property type="match status" value="2"/>
</dbReference>
<dbReference type="InterPro" id="IPR000225">
    <property type="entry name" value="Armadillo"/>
</dbReference>
<accession>A0ABN7AEJ8</accession>
<dbReference type="PANTHER" id="PTHR36983">
    <property type="entry name" value="DNAJ HOMOLOG SUBFAMILY C MEMBER 13"/>
    <property type="match status" value="1"/>
</dbReference>
<dbReference type="InterPro" id="IPR001623">
    <property type="entry name" value="DnaJ_domain"/>
</dbReference>
<proteinExistence type="predicted"/>
<feature type="domain" description="J" evidence="2">
    <location>
        <begin position="1304"/>
        <end position="1361"/>
    </location>
</feature>
<dbReference type="SUPFAM" id="SSF46565">
    <property type="entry name" value="Chaperone J-domain"/>
    <property type="match status" value="1"/>
</dbReference>
<dbReference type="InterPro" id="IPR011989">
    <property type="entry name" value="ARM-like"/>
</dbReference>
<dbReference type="PANTHER" id="PTHR36983:SF2">
    <property type="entry name" value="DNAJ HOMOLOG SUBFAMILY C MEMBER 13"/>
    <property type="match status" value="1"/>
</dbReference>
<keyword evidence="4" id="KW-1185">Reference proteome</keyword>
<evidence type="ECO:0000256" key="1">
    <source>
        <dbReference type="SAM" id="Phobius"/>
    </source>
</evidence>
<dbReference type="InterPro" id="IPR036869">
    <property type="entry name" value="J_dom_sf"/>
</dbReference>
<dbReference type="InterPro" id="IPR016024">
    <property type="entry name" value="ARM-type_fold"/>
</dbReference>
<dbReference type="CDD" id="cd06257">
    <property type="entry name" value="DnaJ"/>
    <property type="match status" value="1"/>
</dbReference>